<reference evidence="1" key="1">
    <citation type="submission" date="2023-07" db="EMBL/GenBank/DDBJ databases">
        <title>Black Yeasts Isolated from many extreme environments.</title>
        <authorList>
            <person name="Coleine C."/>
            <person name="Stajich J.E."/>
            <person name="Selbmann L."/>
        </authorList>
    </citation>
    <scope>NUCLEOTIDE SEQUENCE</scope>
    <source>
        <strain evidence="1">CCFEE 5714</strain>
    </source>
</reference>
<keyword evidence="2" id="KW-1185">Reference proteome</keyword>
<name>A0ACC3MVF7_9PEZI</name>
<gene>
    <name evidence="1" type="ORF">LTR37_014276</name>
</gene>
<dbReference type="Proteomes" id="UP001281147">
    <property type="component" value="Unassembled WGS sequence"/>
</dbReference>
<dbReference type="EMBL" id="JAUTXU010000148">
    <property type="protein sequence ID" value="KAK3703698.1"/>
    <property type="molecule type" value="Genomic_DNA"/>
</dbReference>
<evidence type="ECO:0000313" key="1">
    <source>
        <dbReference type="EMBL" id="KAK3703698.1"/>
    </source>
</evidence>
<accession>A0ACC3MVF7</accession>
<evidence type="ECO:0000313" key="2">
    <source>
        <dbReference type="Proteomes" id="UP001281147"/>
    </source>
</evidence>
<comment type="caution">
    <text evidence="1">The sequence shown here is derived from an EMBL/GenBank/DDBJ whole genome shotgun (WGS) entry which is preliminary data.</text>
</comment>
<protein>
    <submittedName>
        <fullName evidence="1">Uncharacterized protein</fullName>
    </submittedName>
</protein>
<proteinExistence type="predicted"/>
<organism evidence="1 2">
    <name type="scientific">Vermiconidia calcicola</name>
    <dbReference type="NCBI Taxonomy" id="1690605"/>
    <lineage>
        <taxon>Eukaryota</taxon>
        <taxon>Fungi</taxon>
        <taxon>Dikarya</taxon>
        <taxon>Ascomycota</taxon>
        <taxon>Pezizomycotina</taxon>
        <taxon>Dothideomycetes</taxon>
        <taxon>Dothideomycetidae</taxon>
        <taxon>Mycosphaerellales</taxon>
        <taxon>Extremaceae</taxon>
        <taxon>Vermiconidia</taxon>
    </lineage>
</organism>
<sequence>MEQQEEDQSNAGGAAATAVATTTELLEYILIHLDMKTLLLAQRVNRQFQSTINRNAKLQKKLFFVHASTKEAVELCGDTHNGHSILLNSTSYYSEPLKSKFVLSACSLLNPLVATETESGYPTIDLEGLKSRTGSKGDLVHGSWQRMHIAHGEERPELSIRLLWWGKYKERLET</sequence>